<keyword evidence="1" id="KW-1133">Transmembrane helix</keyword>
<sequence length="66" mass="7405">MRLDLGLNIVKKKAPEEQTMGVMISIILLLIAAVVGAWRLETDFDRENRSAPALQTVKRANTDPRE</sequence>
<accession>A0A1P8F6B1</accession>
<organism evidence="2 3">
    <name type="scientific">Dehalogenimonas formicexedens</name>
    <dbReference type="NCBI Taxonomy" id="1839801"/>
    <lineage>
        <taxon>Bacteria</taxon>
        <taxon>Bacillati</taxon>
        <taxon>Chloroflexota</taxon>
        <taxon>Dehalococcoidia</taxon>
        <taxon>Dehalococcoidales</taxon>
        <taxon>Dehalococcoidaceae</taxon>
        <taxon>Dehalogenimonas</taxon>
    </lineage>
</organism>
<dbReference type="STRING" id="1839801.Dform_00648"/>
<dbReference type="KEGG" id="dfo:Dform_00648"/>
<keyword evidence="1" id="KW-0812">Transmembrane</keyword>
<proteinExistence type="predicted"/>
<keyword evidence="1" id="KW-0472">Membrane</keyword>
<gene>
    <name evidence="2" type="ORF">Dform_00648</name>
</gene>
<feature type="transmembrane region" description="Helical" evidence="1">
    <location>
        <begin position="20"/>
        <end position="40"/>
    </location>
</feature>
<dbReference type="Proteomes" id="UP000185934">
    <property type="component" value="Chromosome"/>
</dbReference>
<reference evidence="3" key="1">
    <citation type="submission" date="2016-11" db="EMBL/GenBank/DDBJ databases">
        <title>Dehalogenimonas formicexedens sp. nov., a chlorinated alkane respiring bacterium isolated from contaminated groundwater.</title>
        <authorList>
            <person name="Key T.A."/>
            <person name="Bowman K.S."/>
            <person name="Lee I."/>
            <person name="Chun J."/>
            <person name="Albuquerque L."/>
            <person name="da Costa M.S."/>
            <person name="Rainey F.A."/>
            <person name="Moe W.M."/>
        </authorList>
    </citation>
    <scope>NUCLEOTIDE SEQUENCE [LARGE SCALE GENOMIC DNA]</scope>
    <source>
        <strain evidence="3">NSZ-14</strain>
    </source>
</reference>
<dbReference type="EMBL" id="CP018258">
    <property type="protein sequence ID" value="APV44003.1"/>
    <property type="molecule type" value="Genomic_DNA"/>
</dbReference>
<evidence type="ECO:0000313" key="3">
    <source>
        <dbReference type="Proteomes" id="UP000185934"/>
    </source>
</evidence>
<evidence type="ECO:0000313" key="2">
    <source>
        <dbReference type="EMBL" id="APV44003.1"/>
    </source>
</evidence>
<keyword evidence="3" id="KW-1185">Reference proteome</keyword>
<name>A0A1P8F6B1_9CHLR</name>
<dbReference type="AlphaFoldDB" id="A0A1P8F6B1"/>
<protein>
    <submittedName>
        <fullName evidence="2">Uncharacterized protein</fullName>
    </submittedName>
</protein>
<evidence type="ECO:0000256" key="1">
    <source>
        <dbReference type="SAM" id="Phobius"/>
    </source>
</evidence>